<dbReference type="PROSITE" id="PS51186">
    <property type="entry name" value="GNAT"/>
    <property type="match status" value="1"/>
</dbReference>
<dbReference type="SUPFAM" id="SSF55729">
    <property type="entry name" value="Acyl-CoA N-acyltransferases (Nat)"/>
    <property type="match status" value="1"/>
</dbReference>
<protein>
    <submittedName>
        <fullName evidence="2">Acetyltransferase (GNAT) family protein</fullName>
    </submittedName>
</protein>
<dbReference type="GO" id="GO:0016747">
    <property type="term" value="F:acyltransferase activity, transferring groups other than amino-acyl groups"/>
    <property type="evidence" value="ECO:0007669"/>
    <property type="project" value="InterPro"/>
</dbReference>
<sequence>MIEIKPALELDGPGRRQAVEVFVDAFGDDFVALSKDRKRLADGFEQLLTLDLFYVALLDGTPASITALTDGRQESFRADSTVLRKHFGLLRGTVVGTMFRREFAKAEPVAPGAASLEFVGTARAHQGKGVAKALLSHLLALPQYKVYVLEEIADTNAPALGLYTRLGFTEYRRRPVKHTRFTGINHYVSMKLVQD</sequence>
<keyword evidence="3" id="KW-1185">Reference proteome</keyword>
<accession>A0AAC9HTG2</accession>
<proteinExistence type="predicted"/>
<evidence type="ECO:0000313" key="2">
    <source>
        <dbReference type="EMBL" id="AOS64811.1"/>
    </source>
</evidence>
<reference evidence="3" key="1">
    <citation type="submission" date="2016-03" db="EMBL/GenBank/DDBJ databases">
        <title>Complete genome sequence of the type strain Actinoalloteichus hymeniacidonis DSM 45092.</title>
        <authorList>
            <person name="Schaffert L."/>
            <person name="Albersmeier A."/>
            <person name="Winkler A."/>
            <person name="Kalinowski J."/>
            <person name="Zotchev S."/>
            <person name="Ruckert C."/>
        </authorList>
    </citation>
    <scope>NUCLEOTIDE SEQUENCE [LARGE SCALE GENOMIC DNA]</scope>
    <source>
        <strain evidence="3">HPA177(T) (DSM 45092(T))</strain>
    </source>
</reference>
<dbReference type="RefSeq" id="WP_069851124.1">
    <property type="nucleotide sequence ID" value="NZ_CP014859.1"/>
</dbReference>
<dbReference type="CDD" id="cd04301">
    <property type="entry name" value="NAT_SF"/>
    <property type="match status" value="1"/>
</dbReference>
<dbReference type="Pfam" id="PF00583">
    <property type="entry name" value="Acetyltransf_1"/>
    <property type="match status" value="1"/>
</dbReference>
<name>A0AAC9HTG2_9PSEU</name>
<feature type="domain" description="N-acetyltransferase" evidence="1">
    <location>
        <begin position="2"/>
        <end position="194"/>
    </location>
</feature>
<dbReference type="KEGG" id="ahm:TL08_20100"/>
<dbReference type="EMBL" id="CP014859">
    <property type="protein sequence ID" value="AOS64811.1"/>
    <property type="molecule type" value="Genomic_DNA"/>
</dbReference>
<dbReference type="InterPro" id="IPR016181">
    <property type="entry name" value="Acyl_CoA_acyltransferase"/>
</dbReference>
<dbReference type="InterPro" id="IPR000182">
    <property type="entry name" value="GNAT_dom"/>
</dbReference>
<organism evidence="2 3">
    <name type="scientific">Actinoalloteichus hymeniacidonis</name>
    <dbReference type="NCBI Taxonomy" id="340345"/>
    <lineage>
        <taxon>Bacteria</taxon>
        <taxon>Bacillati</taxon>
        <taxon>Actinomycetota</taxon>
        <taxon>Actinomycetes</taxon>
        <taxon>Pseudonocardiales</taxon>
        <taxon>Pseudonocardiaceae</taxon>
        <taxon>Actinoalloteichus</taxon>
    </lineage>
</organism>
<evidence type="ECO:0000313" key="3">
    <source>
        <dbReference type="Proteomes" id="UP000095210"/>
    </source>
</evidence>
<gene>
    <name evidence="2" type="ORF">TL08_20100</name>
</gene>
<dbReference type="Proteomes" id="UP000095210">
    <property type="component" value="Chromosome"/>
</dbReference>
<dbReference type="AlphaFoldDB" id="A0AAC9HTG2"/>
<evidence type="ECO:0000259" key="1">
    <source>
        <dbReference type="PROSITE" id="PS51186"/>
    </source>
</evidence>
<dbReference type="Gene3D" id="3.40.630.30">
    <property type="match status" value="1"/>
</dbReference>